<evidence type="ECO:0000256" key="4">
    <source>
        <dbReference type="ARBA" id="ARBA00023002"/>
    </source>
</evidence>
<keyword evidence="7" id="KW-1185">Reference proteome</keyword>
<dbReference type="GO" id="GO:0046872">
    <property type="term" value="F:metal ion binding"/>
    <property type="evidence" value="ECO:0007669"/>
    <property type="project" value="UniProtKB-KW"/>
</dbReference>
<keyword evidence="5" id="KW-0408">Iron</keyword>
<comment type="similarity">
    <text evidence="1">Belongs to the alkB family.</text>
</comment>
<sequence>MSASLPSSLEGARVQRLPLAAYYIPDFITREEEELILGKIASAPRPKWKQLTHRRLQTWPSDLVQDKLLHAPLPPWLEDPVVSRLLSLPVSKGNSQHIFAQSPHARPNHVLVNEYPPGVGIMPHKTAPRIGQSCALLYTNHFHGIADIDEDEDLSAEGGVVNWPLLGNPEEYASGGNVRGTRTSLTYRDVLGVSMVGKKLGLFGKR</sequence>
<dbReference type="GO" id="GO:0051213">
    <property type="term" value="F:dioxygenase activity"/>
    <property type="evidence" value="ECO:0007669"/>
    <property type="project" value="UniProtKB-KW"/>
</dbReference>
<organism evidence="6 7">
    <name type="scientific">Ophiocordyceps sinensis</name>
    <dbReference type="NCBI Taxonomy" id="72228"/>
    <lineage>
        <taxon>Eukaryota</taxon>
        <taxon>Fungi</taxon>
        <taxon>Dikarya</taxon>
        <taxon>Ascomycota</taxon>
        <taxon>Pezizomycotina</taxon>
        <taxon>Sordariomycetes</taxon>
        <taxon>Hypocreomycetidae</taxon>
        <taxon>Hypocreales</taxon>
        <taxon>Ophiocordycipitaceae</taxon>
        <taxon>Ophiocordyceps</taxon>
    </lineage>
</organism>
<keyword evidence="3" id="KW-0223">Dioxygenase</keyword>
<reference evidence="6 7" key="1">
    <citation type="journal article" date="2020" name="Genome Biol. Evol.">
        <title>A new high-quality draft genome assembly of the Chinese cordyceps Ophiocordyceps sinensis.</title>
        <authorList>
            <person name="Shu R."/>
            <person name="Zhang J."/>
            <person name="Meng Q."/>
            <person name="Zhang H."/>
            <person name="Zhou G."/>
            <person name="Li M."/>
            <person name="Wu P."/>
            <person name="Zhao Y."/>
            <person name="Chen C."/>
            <person name="Qin Q."/>
        </authorList>
    </citation>
    <scope>NUCLEOTIDE SEQUENCE [LARGE SCALE GENOMIC DNA]</scope>
    <source>
        <strain evidence="6 7">IOZ07</strain>
    </source>
</reference>
<dbReference type="EMBL" id="JAAVMX010000003">
    <property type="protein sequence ID" value="KAF4511320.1"/>
    <property type="molecule type" value="Genomic_DNA"/>
</dbReference>
<evidence type="ECO:0008006" key="8">
    <source>
        <dbReference type="Google" id="ProtNLM"/>
    </source>
</evidence>
<evidence type="ECO:0000256" key="5">
    <source>
        <dbReference type="ARBA" id="ARBA00023004"/>
    </source>
</evidence>
<dbReference type="Gene3D" id="2.60.120.590">
    <property type="entry name" value="Alpha-ketoglutarate-dependent dioxygenase AlkB-like"/>
    <property type="match status" value="1"/>
</dbReference>
<evidence type="ECO:0000256" key="1">
    <source>
        <dbReference type="ARBA" id="ARBA00007879"/>
    </source>
</evidence>
<proteinExistence type="inferred from homology"/>
<dbReference type="Proteomes" id="UP000557566">
    <property type="component" value="Unassembled WGS sequence"/>
</dbReference>
<protein>
    <recommendedName>
        <fullName evidence="8">Calpain</fullName>
    </recommendedName>
</protein>
<evidence type="ECO:0000313" key="6">
    <source>
        <dbReference type="EMBL" id="KAF4511320.1"/>
    </source>
</evidence>
<accession>A0A8H4PVT9</accession>
<dbReference type="PANTHER" id="PTHR46030">
    <property type="entry name" value="ALPHA-KETOGLUTARATE-DEPENDENT DIOXYGENASE ALKB HOMOLOG 6"/>
    <property type="match status" value="1"/>
</dbReference>
<keyword evidence="2" id="KW-0479">Metal-binding</keyword>
<evidence type="ECO:0000256" key="3">
    <source>
        <dbReference type="ARBA" id="ARBA00022964"/>
    </source>
</evidence>
<dbReference type="InterPro" id="IPR037151">
    <property type="entry name" value="AlkB-like_sf"/>
</dbReference>
<name>A0A8H4PVT9_9HYPO</name>
<keyword evidence="4" id="KW-0560">Oxidoreductase</keyword>
<dbReference type="OrthoDB" id="412814at2759"/>
<evidence type="ECO:0000256" key="2">
    <source>
        <dbReference type="ARBA" id="ARBA00022723"/>
    </source>
</evidence>
<dbReference type="SUPFAM" id="SSF51197">
    <property type="entry name" value="Clavaminate synthase-like"/>
    <property type="match status" value="1"/>
</dbReference>
<dbReference type="InterPro" id="IPR032862">
    <property type="entry name" value="ALKBH6"/>
</dbReference>
<dbReference type="PANTHER" id="PTHR46030:SF1">
    <property type="entry name" value="ALPHA-KETOGLUTARATE-DEPENDENT DIOXYGENASE ALKB HOMOLOG 6"/>
    <property type="match status" value="1"/>
</dbReference>
<comment type="caution">
    <text evidence="6">The sequence shown here is derived from an EMBL/GenBank/DDBJ whole genome shotgun (WGS) entry which is preliminary data.</text>
</comment>
<evidence type="ECO:0000313" key="7">
    <source>
        <dbReference type="Proteomes" id="UP000557566"/>
    </source>
</evidence>
<dbReference type="GO" id="GO:0005634">
    <property type="term" value="C:nucleus"/>
    <property type="evidence" value="ECO:0007669"/>
    <property type="project" value="TreeGrafter"/>
</dbReference>
<dbReference type="AlphaFoldDB" id="A0A8H4PVT9"/>
<gene>
    <name evidence="6" type="ORF">G6O67_003128</name>
</gene>